<feature type="compositionally biased region" description="Polar residues" evidence="12">
    <location>
        <begin position="1021"/>
        <end position="1033"/>
    </location>
</feature>
<evidence type="ECO:0000259" key="18">
    <source>
        <dbReference type="PROSITE" id="PS50963"/>
    </source>
</evidence>
<dbReference type="Gene3D" id="2.60.40.10">
    <property type="entry name" value="Immunoglobulins"/>
    <property type="match status" value="1"/>
</dbReference>
<evidence type="ECO:0000256" key="5">
    <source>
        <dbReference type="ARBA" id="ARBA00022974"/>
    </source>
</evidence>
<dbReference type="Pfam" id="PF07686">
    <property type="entry name" value="V-set"/>
    <property type="match status" value="1"/>
</dbReference>
<dbReference type="SUPFAM" id="SSF56436">
    <property type="entry name" value="C-type lectin-like"/>
    <property type="match status" value="3"/>
</dbReference>
<name>A0A674EMZ2_SALTR</name>
<dbReference type="InParanoid" id="A0A674EMZ2"/>
<dbReference type="Pfam" id="PF00059">
    <property type="entry name" value="Lectin_C"/>
    <property type="match status" value="1"/>
</dbReference>
<dbReference type="InterPro" id="IPR000742">
    <property type="entry name" value="EGF"/>
</dbReference>
<dbReference type="PROSITE" id="PS00615">
    <property type="entry name" value="C_TYPE_LECTIN_1"/>
    <property type="match status" value="1"/>
</dbReference>
<keyword evidence="6 9" id="KW-1015">Disulfide bond</keyword>
<dbReference type="PROSITE" id="PS00022">
    <property type="entry name" value="EGF_1"/>
    <property type="match status" value="1"/>
</dbReference>
<feature type="compositionally biased region" description="Acidic residues" evidence="12">
    <location>
        <begin position="1402"/>
        <end position="1459"/>
    </location>
</feature>
<dbReference type="InterPro" id="IPR035976">
    <property type="entry name" value="Sushi/SCR/CCP_sf"/>
</dbReference>
<evidence type="ECO:0000256" key="6">
    <source>
        <dbReference type="ARBA" id="ARBA00023157"/>
    </source>
</evidence>
<dbReference type="GO" id="GO:0007155">
    <property type="term" value="P:cell adhesion"/>
    <property type="evidence" value="ECO:0007669"/>
    <property type="project" value="InterPro"/>
</dbReference>
<keyword evidence="4" id="KW-0677">Repeat</keyword>
<dbReference type="InterPro" id="IPR036179">
    <property type="entry name" value="Ig-like_dom_sf"/>
</dbReference>
<dbReference type="InterPro" id="IPR001304">
    <property type="entry name" value="C-type_lectin-like"/>
</dbReference>
<dbReference type="SMART" id="SM00409">
    <property type="entry name" value="IG"/>
    <property type="match status" value="1"/>
</dbReference>
<comment type="caution">
    <text evidence="9">Lacks conserved residue(s) required for the propagation of feature annotation.</text>
</comment>
<dbReference type="GO" id="GO:0005615">
    <property type="term" value="C:extracellular space"/>
    <property type="evidence" value="ECO:0007669"/>
    <property type="project" value="TreeGrafter"/>
</dbReference>
<dbReference type="OrthoDB" id="8779277at2759"/>
<feature type="chain" id="PRO_5025637652" evidence="13">
    <location>
        <begin position="21"/>
        <end position="1981"/>
    </location>
</feature>
<dbReference type="FunFam" id="3.10.100.10:FF:000003">
    <property type="entry name" value="Versican core protein"/>
    <property type="match status" value="1"/>
</dbReference>
<feature type="disulfide bond" evidence="11">
    <location>
        <begin position="304"/>
        <end position="325"/>
    </location>
</feature>
<dbReference type="GO" id="GO:0001501">
    <property type="term" value="P:skeletal system development"/>
    <property type="evidence" value="ECO:0007669"/>
    <property type="project" value="TreeGrafter"/>
</dbReference>
<dbReference type="GO" id="GO:0072534">
    <property type="term" value="C:perineuronal net"/>
    <property type="evidence" value="ECO:0007669"/>
    <property type="project" value="TreeGrafter"/>
</dbReference>
<evidence type="ECO:0000259" key="14">
    <source>
        <dbReference type="PROSITE" id="PS50026"/>
    </source>
</evidence>
<feature type="domain" description="Ig-like" evidence="16">
    <location>
        <begin position="40"/>
        <end position="158"/>
    </location>
</feature>
<reference evidence="19" key="1">
    <citation type="submission" date="2025-08" db="UniProtKB">
        <authorList>
            <consortium name="Ensembl"/>
        </authorList>
    </citation>
    <scope>IDENTIFICATION</scope>
</reference>
<dbReference type="OMA" id="RWEAPQI"/>
<evidence type="ECO:0000256" key="8">
    <source>
        <dbReference type="ARBA" id="ARBA00023319"/>
    </source>
</evidence>
<accession>A0A674EMZ2</accession>
<feature type="domain" description="Link" evidence="18">
    <location>
        <begin position="160"/>
        <end position="255"/>
    </location>
</feature>
<feature type="signal peptide" evidence="13">
    <location>
        <begin position="1"/>
        <end position="20"/>
    </location>
</feature>
<dbReference type="CDD" id="cd03517">
    <property type="entry name" value="Link_domain_CSPGs_modules_1_3"/>
    <property type="match status" value="1"/>
</dbReference>
<evidence type="ECO:0000259" key="17">
    <source>
        <dbReference type="PROSITE" id="PS50923"/>
    </source>
</evidence>
<feature type="compositionally biased region" description="Polar residues" evidence="12">
    <location>
        <begin position="1501"/>
        <end position="1514"/>
    </location>
</feature>
<dbReference type="InterPro" id="IPR000538">
    <property type="entry name" value="Link_dom"/>
</dbReference>
<feature type="compositionally biased region" description="Basic and acidic residues" evidence="12">
    <location>
        <begin position="1228"/>
        <end position="1244"/>
    </location>
</feature>
<dbReference type="InterPro" id="IPR003599">
    <property type="entry name" value="Ig_sub"/>
</dbReference>
<feature type="domain" description="Link" evidence="18">
    <location>
        <begin position="261"/>
        <end position="357"/>
    </location>
</feature>
<dbReference type="FunFam" id="3.10.100.10:FF:000002">
    <property type="entry name" value="Hyaluronan proteoglycan link protein 1"/>
    <property type="match status" value="1"/>
</dbReference>
<evidence type="ECO:0000256" key="4">
    <source>
        <dbReference type="ARBA" id="ARBA00022737"/>
    </source>
</evidence>
<dbReference type="CDD" id="cd00033">
    <property type="entry name" value="CCP"/>
    <property type="match status" value="1"/>
</dbReference>
<dbReference type="InterPro" id="IPR016186">
    <property type="entry name" value="C-type_lectin-like/link_sf"/>
</dbReference>
<dbReference type="InterPro" id="IPR050691">
    <property type="entry name" value="Hyaluronan_bind_Proteoglycan"/>
</dbReference>
<evidence type="ECO:0000256" key="13">
    <source>
        <dbReference type="SAM" id="SignalP"/>
    </source>
</evidence>
<feature type="compositionally biased region" description="Polar residues" evidence="12">
    <location>
        <begin position="831"/>
        <end position="861"/>
    </location>
</feature>
<dbReference type="SMART" id="SM00445">
    <property type="entry name" value="LINK"/>
    <property type="match status" value="2"/>
</dbReference>
<protein>
    <submittedName>
        <fullName evidence="19">Brevican</fullName>
    </submittedName>
</protein>
<keyword evidence="5" id="KW-0654">Proteoglycan</keyword>
<evidence type="ECO:0000259" key="16">
    <source>
        <dbReference type="PROSITE" id="PS50835"/>
    </source>
</evidence>
<evidence type="ECO:0000259" key="15">
    <source>
        <dbReference type="PROSITE" id="PS50041"/>
    </source>
</evidence>
<keyword evidence="10" id="KW-0768">Sushi</keyword>
<dbReference type="Pfam" id="PF00008">
    <property type="entry name" value="EGF"/>
    <property type="match status" value="1"/>
</dbReference>
<dbReference type="RefSeq" id="XP_029592945.1">
    <property type="nucleotide sequence ID" value="XM_029737085.1"/>
</dbReference>
<dbReference type="GO" id="GO:0005540">
    <property type="term" value="F:hyaluronic acid binding"/>
    <property type="evidence" value="ECO:0007669"/>
    <property type="project" value="InterPro"/>
</dbReference>
<dbReference type="Proteomes" id="UP000472277">
    <property type="component" value="Chromosome 37"/>
</dbReference>
<feature type="region of interest" description="Disordered" evidence="12">
    <location>
        <begin position="1019"/>
        <end position="1043"/>
    </location>
</feature>
<dbReference type="Pfam" id="PF00193">
    <property type="entry name" value="Xlink"/>
    <property type="match status" value="2"/>
</dbReference>
<dbReference type="GeneID" id="115176794"/>
<dbReference type="PROSITE" id="PS01241">
    <property type="entry name" value="LINK_1"/>
    <property type="match status" value="1"/>
</dbReference>
<feature type="compositionally biased region" description="Acidic residues" evidence="12">
    <location>
        <begin position="1342"/>
        <end position="1358"/>
    </location>
</feature>
<keyword evidence="20" id="KW-1185">Reference proteome</keyword>
<dbReference type="FunFam" id="2.10.70.10:FF:000003">
    <property type="entry name" value="Versican core protein"/>
    <property type="match status" value="1"/>
</dbReference>
<dbReference type="SUPFAM" id="SSF57535">
    <property type="entry name" value="Complement control module/SCR domain"/>
    <property type="match status" value="1"/>
</dbReference>
<dbReference type="SMART" id="SM00406">
    <property type="entry name" value="IGv"/>
    <property type="match status" value="1"/>
</dbReference>
<gene>
    <name evidence="19" type="primary">LOC115176794</name>
</gene>
<dbReference type="PANTHER" id="PTHR22804:SF41">
    <property type="entry name" value="BREVICAN CORE PROTEIN"/>
    <property type="match status" value="1"/>
</dbReference>
<feature type="disulfide bond" evidence="10">
    <location>
        <begin position="1910"/>
        <end position="1937"/>
    </location>
</feature>
<dbReference type="FunFam" id="2.60.40.10:FF:001192">
    <property type="entry name" value="Aggrecan core protein"/>
    <property type="match status" value="1"/>
</dbReference>
<dbReference type="InterPro" id="IPR013783">
    <property type="entry name" value="Ig-like_fold"/>
</dbReference>
<evidence type="ECO:0000256" key="3">
    <source>
        <dbReference type="ARBA" id="ARBA00022729"/>
    </source>
</evidence>
<dbReference type="Ensembl" id="ENSSTUT00000116983.1">
    <property type="protein sequence ID" value="ENSSTUP00000109234.1"/>
    <property type="gene ID" value="ENSSTUG00000048524.1"/>
</dbReference>
<keyword evidence="3 13" id="KW-0732">Signal</keyword>
<dbReference type="Pfam" id="PF00084">
    <property type="entry name" value="Sushi"/>
    <property type="match status" value="1"/>
</dbReference>
<feature type="compositionally biased region" description="Basic and acidic residues" evidence="12">
    <location>
        <begin position="1273"/>
        <end position="1298"/>
    </location>
</feature>
<dbReference type="GO" id="GO:0045202">
    <property type="term" value="C:synapse"/>
    <property type="evidence" value="ECO:0007669"/>
    <property type="project" value="TreeGrafter"/>
</dbReference>
<keyword evidence="2" id="KW-0964">Secreted</keyword>
<dbReference type="GO" id="GO:0010001">
    <property type="term" value="P:glial cell differentiation"/>
    <property type="evidence" value="ECO:0007669"/>
    <property type="project" value="TreeGrafter"/>
</dbReference>
<evidence type="ECO:0000313" key="19">
    <source>
        <dbReference type="Ensembl" id="ENSSTUP00000109234.1"/>
    </source>
</evidence>
<feature type="region of interest" description="Disordered" evidence="12">
    <location>
        <begin position="666"/>
        <end position="949"/>
    </location>
</feature>
<evidence type="ECO:0000256" key="7">
    <source>
        <dbReference type="ARBA" id="ARBA00023180"/>
    </source>
</evidence>
<feature type="compositionally biased region" description="Low complexity" evidence="12">
    <location>
        <begin position="1149"/>
        <end position="1161"/>
    </location>
</feature>
<dbReference type="GeneTree" id="ENSGT00940000157343"/>
<feature type="disulfide bond" evidence="10">
    <location>
        <begin position="1881"/>
        <end position="1924"/>
    </location>
</feature>
<keyword evidence="9" id="KW-0245">EGF-like domain</keyword>
<dbReference type="PROSITE" id="PS50026">
    <property type="entry name" value="EGF_3"/>
    <property type="match status" value="1"/>
</dbReference>
<evidence type="ECO:0000256" key="9">
    <source>
        <dbReference type="PROSITE-ProRule" id="PRU00076"/>
    </source>
</evidence>
<dbReference type="PROSITE" id="PS50923">
    <property type="entry name" value="SUSHI"/>
    <property type="match status" value="1"/>
</dbReference>
<dbReference type="PROSITE" id="PS50835">
    <property type="entry name" value="IG_LIKE"/>
    <property type="match status" value="1"/>
</dbReference>
<feature type="compositionally biased region" description="Acidic residues" evidence="12">
    <location>
        <begin position="1372"/>
        <end position="1388"/>
    </location>
</feature>
<reference evidence="19" key="2">
    <citation type="submission" date="2025-09" db="UniProtKB">
        <authorList>
            <consortium name="Ensembl"/>
        </authorList>
    </citation>
    <scope>IDENTIFICATION</scope>
</reference>
<feature type="domain" description="Sushi" evidence="17">
    <location>
        <begin position="1879"/>
        <end position="1939"/>
    </location>
</feature>
<dbReference type="Gene3D" id="2.10.25.10">
    <property type="entry name" value="Laminin"/>
    <property type="match status" value="1"/>
</dbReference>
<feature type="disulfide bond" evidence="9">
    <location>
        <begin position="1738"/>
        <end position="1747"/>
    </location>
</feature>
<comment type="subcellular location">
    <subcellularLocation>
        <location evidence="1">Secreted</location>
    </subcellularLocation>
</comment>
<dbReference type="GO" id="GO:0007417">
    <property type="term" value="P:central nervous system development"/>
    <property type="evidence" value="ECO:0007669"/>
    <property type="project" value="TreeGrafter"/>
</dbReference>
<dbReference type="SUPFAM" id="SSF48726">
    <property type="entry name" value="Immunoglobulin"/>
    <property type="match status" value="1"/>
</dbReference>
<dbReference type="CDD" id="cd03520">
    <property type="entry name" value="Link_domain_CSPGs_modules_2_4"/>
    <property type="match status" value="1"/>
</dbReference>
<keyword evidence="7" id="KW-0325">Glycoprotein</keyword>
<feature type="compositionally biased region" description="Polar residues" evidence="12">
    <location>
        <begin position="813"/>
        <end position="822"/>
    </location>
</feature>
<feature type="compositionally biased region" description="Polar residues" evidence="12">
    <location>
        <begin position="894"/>
        <end position="904"/>
    </location>
</feature>
<dbReference type="InterPro" id="IPR000436">
    <property type="entry name" value="Sushi_SCR_CCP_dom"/>
</dbReference>
<evidence type="ECO:0000256" key="2">
    <source>
        <dbReference type="ARBA" id="ARBA00022525"/>
    </source>
</evidence>
<dbReference type="KEGG" id="stru:115176794"/>
<sequence length="1981" mass="213233">MRLEMLLSLLLCAICPLVLPSSSTPSQASDDSRLLQVTIPMTPPLSAVLGGSLTLPCLVSLSHPPPNTNGRRAVLSLPRVKWSVLSQGHETEILVARGDRVKVSEAYKDRASLLHYASSPADLTLRLEGLQYNDSGFYRCEVQQGLEDADDVAQVKVKGVVFHYRDASSRYAFTFAQARDACEEIGAHIATPEQLLAAYHSGYEQCDAGWLSDHSVRYPIQMPREGCFGDMDGHPGVRNYGLLERDELYDVYCYVENIEGEVFHGSAPQSFTLWEAKAYCLAQGAELATTGQLYAAWNDGLNACSPGWLADGSVRYPIVTPRERCGGGEPGVRTVYRHLNQTGFPEAHTRHDTYCFRGNSNTHTESPHDYLATEPEDIGQDIVTLSEPLEEFSLGQVTEQVVSEEAQGSLTAIPVPEEQHPSEHIEEQGAVPGEQYPEQVAVPGEQYPEQRAVPGEQYPEQGAVPGEQYPEQRAVPGEQYPEQVAVPGEQYPEQRVVPGEQYPEQRAVPGEQYPEQGAVPGEQYPEQVAVPGEQYPEQVAVPGEQYPEQRAVPGEQYPEQVAVPGEQYPEQVAVPGEQYPEQRVVPGQQYPEQRAVPGEQYPEQGAVPGEQYPEQVAVPGEQYPEQRAVPGEQYPEQVAVPGEQYPEQVAVPREQYPEEVAVPGEHGEEQGFVPGEHGEDPFTPTSFPQDLEPTEDTWQPVKEVSNPESYQPAPEEANLDSNYPVTPYDELNANPTLYPPSPETNYESGDLTTAHEDNISSPDPYQPLSESNVESGELSIEGVPGTALEAPVPTTGYEEVDGSSDPQPMPGTTPESGESQYGISEERHLQTGITQETEHYTFTSETAGYNVSGVEATTSHDSSPEEQLESGLPTPPEEDHSGDEHVIQEHVTDTDSVYPSTSYDLSGGSIRPEGAIAGGVEETSVSSTSPHEETELFPDQSTTQPPYWENTPEYRLTNSVDPSASVLLPEEHTTSLDSLVLQTGENSGSATAESGDLATLSPVAMDPYGLIPTSEYAFDPTQEQSGVTSPDSSTLDDRVEQEAGGTVDSLLEVSMGSTDLGSVPTDEVLTVTYNTGSSEASGVHEGMLDVTLLTSPIVITFSPPTQRSVEAEASSPGDFITFIPESSVPSGFDPLEEGLEKVEQEGLGEIPEVVETTTPETASGEEGSGDEQNGQEVSGDEKSGQEASGDEESGQEASGDEESGQEASGDEESGQEASGDEESSQEASGDKESGQEASGDKESGQEASGEESGQEASGQEASGDEESGQEASGDEKSGQEASGDKESGQEASGDKESGQEASGDEASGQEASGDKESGQEASGDKESGQEASGDKESGQEASGDEESGQEASGDEESGQEASGDEKSGQEASGDEESGQEVSGDEESGQEASGDEASGQEASGDEESGQEASGEEESGQEASGEEESGQEASGDEESGQEASGDEESGQEVSGNEDSDQEVSGQEGVESGSGSGSGEEHSASAESGESSGILEPEVPYINETVTPINGTTVNGTDESEPESSTDAPSTDMEITLLPDLSQTPVPSPTVPQESRADADLEYSGETSVTEDPDSITPPTKEPEETSSPTPTTEDYDDQTTTAAPLYPEDYDDQTTTAAALYPEDYDDQTTTAAALYPEDYDDQTTTAAPLYPEDYDDQTTTAAALYPEDYDDQTTTAAPLYPEDYDDQTTTAAAQDVGEEKLITTPTTPRFGNISDACLDNPCSNGGTCVDSGSSTKCLCLPTYGGDMCQTDLEVCEPGWEKFMGFCYRHFTKRQGWEVAEQHCRLCGAHLISVMTPEEQDYINDKYREYQWTGLNDRTIEGDFRWSDGNPLLYENWYRGQPDSYFLSGEDCVVMVWHDGGRWSDVPCNYHLSYTCKKGTSFCGQPPVIANAKVFGKSHLRYETNSKVRYYCEEGFLQTQNPVIKCLSNGQWEEALITCHPALTDLAEREQKVTTPPYQNEGVEVVDTATEKATSEFWDIKWN</sequence>
<feature type="domain" description="C-type lectin" evidence="15">
    <location>
        <begin position="1761"/>
        <end position="1875"/>
    </location>
</feature>
<dbReference type="Gene3D" id="2.10.70.10">
    <property type="entry name" value="Complement Module, domain 1"/>
    <property type="match status" value="1"/>
</dbReference>
<dbReference type="FunFam" id="3.10.100.10:FF:000011">
    <property type="entry name" value="Aggrecan core protein"/>
    <property type="match status" value="1"/>
</dbReference>
<dbReference type="InterPro" id="IPR016187">
    <property type="entry name" value="CTDL_fold"/>
</dbReference>
<dbReference type="InterPro" id="IPR018378">
    <property type="entry name" value="C-type_lectin_CS"/>
</dbReference>
<evidence type="ECO:0000256" key="11">
    <source>
        <dbReference type="PROSITE-ProRule" id="PRU00323"/>
    </source>
</evidence>
<dbReference type="InterPro" id="IPR007110">
    <property type="entry name" value="Ig-like_dom"/>
</dbReference>
<feature type="domain" description="EGF-like" evidence="14">
    <location>
        <begin position="1712"/>
        <end position="1748"/>
    </location>
</feature>
<feature type="compositionally biased region" description="Basic and acidic residues" evidence="12">
    <location>
        <begin position="877"/>
        <end position="893"/>
    </location>
</feature>
<organism evidence="19 20">
    <name type="scientific">Salmo trutta</name>
    <name type="common">Brown trout</name>
    <dbReference type="NCBI Taxonomy" id="8032"/>
    <lineage>
        <taxon>Eukaryota</taxon>
        <taxon>Metazoa</taxon>
        <taxon>Chordata</taxon>
        <taxon>Craniata</taxon>
        <taxon>Vertebrata</taxon>
        <taxon>Euteleostomi</taxon>
        <taxon>Actinopterygii</taxon>
        <taxon>Neopterygii</taxon>
        <taxon>Teleostei</taxon>
        <taxon>Protacanthopterygii</taxon>
        <taxon>Salmoniformes</taxon>
        <taxon>Salmonidae</taxon>
        <taxon>Salmoninae</taxon>
        <taxon>Salmo</taxon>
    </lineage>
</organism>
<feature type="compositionally biased region" description="Acidic residues" evidence="12">
    <location>
        <begin position="1188"/>
        <end position="1224"/>
    </location>
</feature>
<dbReference type="SMART" id="SM00034">
    <property type="entry name" value="CLECT"/>
    <property type="match status" value="1"/>
</dbReference>
<feature type="region of interest" description="Disordered" evidence="12">
    <location>
        <begin position="1127"/>
        <end position="1609"/>
    </location>
</feature>
<feature type="compositionally biased region" description="Basic and acidic residues" evidence="12">
    <location>
        <begin position="1312"/>
        <end position="1338"/>
    </location>
</feature>
<dbReference type="GO" id="GO:0002052">
    <property type="term" value="P:positive regulation of neuroblast proliferation"/>
    <property type="evidence" value="ECO:0007669"/>
    <property type="project" value="TreeGrafter"/>
</dbReference>
<dbReference type="PANTHER" id="PTHR22804">
    <property type="entry name" value="AGGRECAN/VERSICAN PROTEOGLYCAN"/>
    <property type="match status" value="1"/>
</dbReference>
<dbReference type="InterPro" id="IPR013106">
    <property type="entry name" value="Ig_V-set"/>
</dbReference>
<feature type="region of interest" description="Disordered" evidence="12">
    <location>
        <begin position="1633"/>
        <end position="1654"/>
    </location>
</feature>
<proteinExistence type="predicted"/>
<feature type="disulfide bond" evidence="11">
    <location>
        <begin position="206"/>
        <end position="227"/>
    </location>
</feature>
<dbReference type="SMART" id="SM00181">
    <property type="entry name" value="EGF"/>
    <property type="match status" value="1"/>
</dbReference>
<evidence type="ECO:0000256" key="12">
    <source>
        <dbReference type="SAM" id="MobiDB-lite"/>
    </source>
</evidence>
<dbReference type="PRINTS" id="PR01265">
    <property type="entry name" value="LINKMODULE"/>
</dbReference>
<dbReference type="SMART" id="SM00032">
    <property type="entry name" value="CCP"/>
    <property type="match status" value="1"/>
</dbReference>
<evidence type="ECO:0000256" key="10">
    <source>
        <dbReference type="PROSITE-ProRule" id="PRU00302"/>
    </source>
</evidence>
<dbReference type="Gene3D" id="3.10.100.10">
    <property type="entry name" value="Mannose-Binding Protein A, subunit A"/>
    <property type="match status" value="3"/>
</dbReference>
<dbReference type="PROSITE" id="PS50963">
    <property type="entry name" value="LINK_2"/>
    <property type="match status" value="2"/>
</dbReference>
<dbReference type="CDD" id="cd00054">
    <property type="entry name" value="EGF_CA"/>
    <property type="match status" value="1"/>
</dbReference>
<dbReference type="PROSITE" id="PS50041">
    <property type="entry name" value="C_TYPE_LECTIN_2"/>
    <property type="match status" value="1"/>
</dbReference>
<evidence type="ECO:0000313" key="20">
    <source>
        <dbReference type="Proteomes" id="UP000472277"/>
    </source>
</evidence>
<feature type="compositionally biased region" description="Polar residues" evidence="12">
    <location>
        <begin position="759"/>
        <end position="774"/>
    </location>
</feature>
<keyword evidence="8" id="KW-0393">Immunoglobulin domain</keyword>
<evidence type="ECO:0000256" key="1">
    <source>
        <dbReference type="ARBA" id="ARBA00004613"/>
    </source>
</evidence>